<feature type="chain" id="PRO_5045455248" evidence="1">
    <location>
        <begin position="18"/>
        <end position="71"/>
    </location>
</feature>
<proteinExistence type="predicted"/>
<dbReference type="RefSeq" id="WP_377026469.1">
    <property type="nucleotide sequence ID" value="NZ_JBHLTS010000080.1"/>
</dbReference>
<feature type="signal peptide" evidence="1">
    <location>
        <begin position="1"/>
        <end position="17"/>
    </location>
</feature>
<protein>
    <submittedName>
        <fullName evidence="2">Uncharacterized protein</fullName>
    </submittedName>
</protein>
<evidence type="ECO:0000313" key="2">
    <source>
        <dbReference type="EMBL" id="MFC0518760.1"/>
    </source>
</evidence>
<dbReference type="PROSITE" id="PS51257">
    <property type="entry name" value="PROKAR_LIPOPROTEIN"/>
    <property type="match status" value="1"/>
</dbReference>
<sequence length="71" mass="7530">MKKTLFAIAALSLLLFAGCQKNGVAPKQDSVSAKKSILNQSSLNKLKDTIMVGSNAAPSLNRRDTIMVSGH</sequence>
<keyword evidence="1" id="KW-0732">Signal</keyword>
<evidence type="ECO:0000256" key="1">
    <source>
        <dbReference type="SAM" id="SignalP"/>
    </source>
</evidence>
<dbReference type="EMBL" id="JBHLTS010000080">
    <property type="protein sequence ID" value="MFC0518760.1"/>
    <property type="molecule type" value="Genomic_DNA"/>
</dbReference>
<reference evidence="2 3" key="1">
    <citation type="submission" date="2024-09" db="EMBL/GenBank/DDBJ databases">
        <authorList>
            <person name="Sun Q."/>
            <person name="Mori K."/>
        </authorList>
    </citation>
    <scope>NUCLEOTIDE SEQUENCE [LARGE SCALE GENOMIC DNA]</scope>
    <source>
        <strain evidence="2 3">NCAIM B.02415</strain>
    </source>
</reference>
<comment type="caution">
    <text evidence="2">The sequence shown here is derived from an EMBL/GenBank/DDBJ whole genome shotgun (WGS) entry which is preliminary data.</text>
</comment>
<organism evidence="2 3">
    <name type="scientific">Mucilaginibacter angelicae</name>
    <dbReference type="NCBI Taxonomy" id="869718"/>
    <lineage>
        <taxon>Bacteria</taxon>
        <taxon>Pseudomonadati</taxon>
        <taxon>Bacteroidota</taxon>
        <taxon>Sphingobacteriia</taxon>
        <taxon>Sphingobacteriales</taxon>
        <taxon>Sphingobacteriaceae</taxon>
        <taxon>Mucilaginibacter</taxon>
    </lineage>
</organism>
<evidence type="ECO:0000313" key="3">
    <source>
        <dbReference type="Proteomes" id="UP001589828"/>
    </source>
</evidence>
<gene>
    <name evidence="2" type="ORF">ACFFGT_31395</name>
</gene>
<keyword evidence="3" id="KW-1185">Reference proteome</keyword>
<name>A0ABV6LH95_9SPHI</name>
<dbReference type="Proteomes" id="UP001589828">
    <property type="component" value="Unassembled WGS sequence"/>
</dbReference>
<accession>A0ABV6LH95</accession>